<dbReference type="CDD" id="cd00200">
    <property type="entry name" value="WD40"/>
    <property type="match status" value="2"/>
</dbReference>
<dbReference type="PROSITE" id="PS50231">
    <property type="entry name" value="RICIN_B_LECTIN"/>
    <property type="match status" value="1"/>
</dbReference>
<feature type="repeat" description="WD" evidence="3">
    <location>
        <begin position="644"/>
        <end position="687"/>
    </location>
</feature>
<keyword evidence="1 3" id="KW-0853">WD repeat</keyword>
<feature type="repeat" description="WD" evidence="3">
    <location>
        <begin position="419"/>
        <end position="463"/>
    </location>
</feature>
<feature type="repeat" description="WD" evidence="3">
    <location>
        <begin position="509"/>
        <end position="553"/>
    </location>
</feature>
<dbReference type="InterPro" id="IPR020472">
    <property type="entry name" value="WD40_PAC1"/>
</dbReference>
<gene>
    <name evidence="4" type="ORF">SAMN04489716_3897</name>
</gene>
<feature type="repeat" description="WD" evidence="3">
    <location>
        <begin position="278"/>
        <end position="322"/>
    </location>
</feature>
<evidence type="ECO:0000313" key="4">
    <source>
        <dbReference type="EMBL" id="SDT45954.1"/>
    </source>
</evidence>
<dbReference type="AlphaFoldDB" id="A0A1H2AJB1"/>
<keyword evidence="5" id="KW-1185">Reference proteome</keyword>
<feature type="repeat" description="WD" evidence="3">
    <location>
        <begin position="233"/>
        <end position="277"/>
    </location>
</feature>
<organism evidence="4 5">
    <name type="scientific">Actinoplanes derwentensis</name>
    <dbReference type="NCBI Taxonomy" id="113562"/>
    <lineage>
        <taxon>Bacteria</taxon>
        <taxon>Bacillati</taxon>
        <taxon>Actinomycetota</taxon>
        <taxon>Actinomycetes</taxon>
        <taxon>Micromonosporales</taxon>
        <taxon>Micromonosporaceae</taxon>
        <taxon>Actinoplanes</taxon>
    </lineage>
</organism>
<feature type="repeat" description="WD" evidence="3">
    <location>
        <begin position="554"/>
        <end position="598"/>
    </location>
</feature>
<evidence type="ECO:0000256" key="1">
    <source>
        <dbReference type="ARBA" id="ARBA00022574"/>
    </source>
</evidence>
<dbReference type="SMART" id="SM00320">
    <property type="entry name" value="WD40"/>
    <property type="match status" value="14"/>
</dbReference>
<dbReference type="SUPFAM" id="SSF50978">
    <property type="entry name" value="WD40 repeat-like"/>
    <property type="match status" value="2"/>
</dbReference>
<dbReference type="PROSITE" id="PS50294">
    <property type="entry name" value="WD_REPEATS_REGION"/>
    <property type="match status" value="11"/>
</dbReference>
<dbReference type="PANTHER" id="PTHR19848">
    <property type="entry name" value="WD40 REPEAT PROTEIN"/>
    <property type="match status" value="1"/>
</dbReference>
<reference evidence="4 5" key="1">
    <citation type="submission" date="2016-10" db="EMBL/GenBank/DDBJ databases">
        <authorList>
            <person name="de Groot N.N."/>
        </authorList>
    </citation>
    <scope>NUCLEOTIDE SEQUENCE [LARGE SCALE GENOMIC DNA]</scope>
    <source>
        <strain evidence="4 5">DSM 43941</strain>
    </source>
</reference>
<dbReference type="STRING" id="113562.SAMN04489716_3897"/>
<feature type="repeat" description="WD" evidence="3">
    <location>
        <begin position="143"/>
        <end position="187"/>
    </location>
</feature>
<name>A0A1H2AJB1_9ACTN</name>
<accession>A0A1H2AJB1</accession>
<feature type="repeat" description="WD" evidence="3">
    <location>
        <begin position="188"/>
        <end position="232"/>
    </location>
</feature>
<dbReference type="PRINTS" id="PR00320">
    <property type="entry name" value="GPROTEINBRPT"/>
</dbReference>
<evidence type="ECO:0000313" key="5">
    <source>
        <dbReference type="Proteomes" id="UP000198688"/>
    </source>
</evidence>
<dbReference type="InterPro" id="IPR036322">
    <property type="entry name" value="WD40_repeat_dom_sf"/>
</dbReference>
<dbReference type="PROSITE" id="PS50082">
    <property type="entry name" value="WD_REPEATS_2"/>
    <property type="match status" value="12"/>
</dbReference>
<sequence length="1137" mass="119625">MSEPVEELRRWAMAHAGSVRNRRVPPPAGAVSAGPKTPIRLDVSERATRIRVAEPGVYAAAAVAWATTDTGQPLLATASNDGTARIWNPHTGHTITTLTGHTNTVRSVAWATTNTGQLLLATGSSDRTARIWNPHTGDTITTLTGHTGLVWSVAWATTDTGQLLLATASSDNTARIWNPHTGHTITTLTGHTDTVLSVAWATTDTGQLLLATASWDGTVRIWNPHTGHTITTLTEHTDTVLSVAWATTNTGQPLLATASNDGTARIWNPHTGHTITTLTGHTNTVQSVAWATTNTGQLLLATASWDGTVRIWDHGTGESLAVVERPQQASLRDINGLAWHVPSVRELVASSSGDGRLVETLLLATAGDDGGVWIHEISHTLPAPPAGAVAAASLDPPAGALAAIAPGTIHVPEADPVELAGHTGLVWSLAWATTNTGQPLLATASSDNTARIWNPYTGDTITTLTGHTDTVRSVAWGTTDTGQLLLATASGDNTARIWNPHTGDTITTLTGHTGLVQSVAWATTDTGQPLIATTSHDNTTRIWNPHTGHTITTLTEHTNTVWSVAWATTDTGQLLIATASTDGTTRIWNPHTGHTITTLTEHTGAVLSVAWATTDTGQLLIATTSNDNTARIWNPHTGHTITTLTGHTDTVWSVAWSTTGGRLLLATASEDGSARVWDPYTGTTLADMVHPSPVNAVAWRTTPTGALTLTTGCDDSKIREFVVVPASVHIASRPVPRTPAGKPPKSVPGLLALGRRGLWPPLGLVEDLVELTGADRNGELNDPELDWLTRHPLVLAMRELGWPAASRVAMAALLTADHKHNPGYAAPVAADPVALTNALSGALAARHATPPPPAMPAAAVHAAADAVPPAAVDLLAILGPEVSAEDPSLVLRLAGSMARLPALDSRIRGLLCVSAADGSVTETASTVPVDARVERLGDPLLARHGDPHRMVATHLALPERPRAVLAAGGNLLYRRRSAEPHRRPTDRVLVLDTSPPTYGPVESVLRLVAHLVTTALWRAGAATTLLTAERPDSLIPLTRPRDLLHLWTGRTLVRPDLAALAGTAGGHGQPVIVLTHYETARWAGLIRDTDHRVVLLTSHTPTTAEPRPTAANHHHLAATATAEQIDATVRALLGDPA</sequence>
<dbReference type="InterPro" id="IPR015943">
    <property type="entry name" value="WD40/YVTN_repeat-like_dom_sf"/>
</dbReference>
<dbReference type="InterPro" id="IPR001680">
    <property type="entry name" value="WD40_rpt"/>
</dbReference>
<dbReference type="PANTHER" id="PTHR19848:SF8">
    <property type="entry name" value="F-BOX AND WD REPEAT DOMAIN CONTAINING 7"/>
    <property type="match status" value="1"/>
</dbReference>
<evidence type="ECO:0000256" key="2">
    <source>
        <dbReference type="ARBA" id="ARBA00022737"/>
    </source>
</evidence>
<evidence type="ECO:0000256" key="3">
    <source>
        <dbReference type="PROSITE-ProRule" id="PRU00221"/>
    </source>
</evidence>
<dbReference type="Proteomes" id="UP000198688">
    <property type="component" value="Chromosome I"/>
</dbReference>
<keyword evidence="2" id="KW-0677">Repeat</keyword>
<proteinExistence type="predicted"/>
<dbReference type="Gene3D" id="2.130.10.10">
    <property type="entry name" value="YVTN repeat-like/Quinoprotein amine dehydrogenase"/>
    <property type="match status" value="4"/>
</dbReference>
<dbReference type="OrthoDB" id="414967at2"/>
<dbReference type="Pfam" id="PF00400">
    <property type="entry name" value="WD40"/>
    <property type="match status" value="12"/>
</dbReference>
<dbReference type="RefSeq" id="WP_092545942.1">
    <property type="nucleotide sequence ID" value="NZ_LT629758.1"/>
</dbReference>
<dbReference type="EMBL" id="LT629758">
    <property type="protein sequence ID" value="SDT45954.1"/>
    <property type="molecule type" value="Genomic_DNA"/>
</dbReference>
<feature type="repeat" description="WD" evidence="3">
    <location>
        <begin position="599"/>
        <end position="643"/>
    </location>
</feature>
<feature type="repeat" description="WD" evidence="3">
    <location>
        <begin position="74"/>
        <end position="97"/>
    </location>
</feature>
<feature type="repeat" description="WD" evidence="3">
    <location>
        <begin position="464"/>
        <end position="508"/>
    </location>
</feature>
<feature type="repeat" description="WD" evidence="3">
    <location>
        <begin position="98"/>
        <end position="142"/>
    </location>
</feature>
<protein>
    <submittedName>
        <fullName evidence="4">WD40 repeat</fullName>
    </submittedName>
</protein>